<dbReference type="PANTHER" id="PTHR46401:SF2">
    <property type="entry name" value="GLYCOSYLTRANSFERASE WBBK-RELATED"/>
    <property type="match status" value="1"/>
</dbReference>
<comment type="caution">
    <text evidence="6">The sequence shown here is derived from an EMBL/GenBank/DDBJ whole genome shotgun (WGS) entry which is preliminary data.</text>
</comment>
<dbReference type="Proteomes" id="UP000431401">
    <property type="component" value="Unassembled WGS sequence"/>
</dbReference>
<name>A0A7K0E2C0_9NOCA</name>
<organism evidence="6 7">
    <name type="scientific">Nocardia aurantia</name>
    <dbReference type="NCBI Taxonomy" id="2585199"/>
    <lineage>
        <taxon>Bacteria</taxon>
        <taxon>Bacillati</taxon>
        <taxon>Actinomycetota</taxon>
        <taxon>Actinomycetes</taxon>
        <taxon>Mycobacteriales</taxon>
        <taxon>Nocardiaceae</taxon>
        <taxon>Nocardia</taxon>
    </lineage>
</organism>
<feature type="domain" description="Glycosyl transferase family 1" evidence="4">
    <location>
        <begin position="227"/>
        <end position="380"/>
    </location>
</feature>
<dbReference type="Pfam" id="PF13439">
    <property type="entry name" value="Glyco_transf_4"/>
    <property type="match status" value="1"/>
</dbReference>
<proteinExistence type="predicted"/>
<dbReference type="InterPro" id="IPR028098">
    <property type="entry name" value="Glyco_trans_4-like_N"/>
</dbReference>
<evidence type="ECO:0000313" key="6">
    <source>
        <dbReference type="EMBL" id="MQY31532.1"/>
    </source>
</evidence>
<feature type="region of interest" description="Disordered" evidence="3">
    <location>
        <begin position="405"/>
        <end position="474"/>
    </location>
</feature>
<keyword evidence="1 6" id="KW-0328">Glycosyltransferase</keyword>
<dbReference type="Gene3D" id="3.40.50.2000">
    <property type="entry name" value="Glycogen Phosphorylase B"/>
    <property type="match status" value="2"/>
</dbReference>
<dbReference type="PANTHER" id="PTHR46401">
    <property type="entry name" value="GLYCOSYLTRANSFERASE WBBK-RELATED"/>
    <property type="match status" value="1"/>
</dbReference>
<keyword evidence="2 6" id="KW-0808">Transferase</keyword>
<protein>
    <submittedName>
        <fullName evidence="6">D-inositol 3-phosphate glycosyltransferase</fullName>
        <ecNumber evidence="6">2.4.1.250</ecNumber>
    </submittedName>
</protein>
<dbReference type="RefSeq" id="WP_319944010.1">
    <property type="nucleotide sequence ID" value="NZ_WEGI01000020.1"/>
</dbReference>
<dbReference type="AlphaFoldDB" id="A0A7K0E2C0"/>
<dbReference type="Pfam" id="PF00534">
    <property type="entry name" value="Glycos_transf_1"/>
    <property type="match status" value="1"/>
</dbReference>
<evidence type="ECO:0000256" key="1">
    <source>
        <dbReference type="ARBA" id="ARBA00022676"/>
    </source>
</evidence>
<dbReference type="InterPro" id="IPR001296">
    <property type="entry name" value="Glyco_trans_1"/>
</dbReference>
<evidence type="ECO:0000256" key="2">
    <source>
        <dbReference type="ARBA" id="ARBA00022679"/>
    </source>
</evidence>
<reference evidence="6 7" key="1">
    <citation type="submission" date="2019-10" db="EMBL/GenBank/DDBJ databases">
        <title>Nocardia macrotermitis sp. nov. and Nocardia aurantia sp. nov., isolated from the gut of fungus growing-termite Macrotermes natalensis.</title>
        <authorList>
            <person name="Benndorf R."/>
            <person name="Schwitalla J."/>
            <person name="Martin K."/>
            <person name="De Beer W."/>
            <person name="Kaster A.-K."/>
            <person name="Vollmers J."/>
            <person name="Poulsen M."/>
            <person name="Beemelmanns C."/>
        </authorList>
    </citation>
    <scope>NUCLEOTIDE SEQUENCE [LARGE SCALE GENOMIC DNA]</scope>
    <source>
        <strain evidence="6 7">RB56</strain>
    </source>
</reference>
<evidence type="ECO:0000259" key="4">
    <source>
        <dbReference type="Pfam" id="PF00534"/>
    </source>
</evidence>
<sequence length="474" mass="50659">MRIALLSYRSKTHCGGQGVYVRYLSHGLAELGHEVEVFSGQPYPEVLDPRVRLTEVPSLDLYREPDPFRTPRPGELRDRIDLLELGTMWTSGFPEPRTFSLRAARLLRSRTGDFDVVHDNQCLGSGLLDIARHLPLVATVHHPITRDRAVDLAAARWWRRPFVHRWYGFLGMQQRVARQIPELITVSSSSAADIAGDFGVDAGQLRVVPLGVDTGLFRPRPRLRVPGRIVAVASADKPLKGIAHLLRAVARLRGTYEIDLRLVAKLEPDGPTEKLIAELGLSDVVTVAAGLSDNELAFLLSSAEIVCIPSMYEGFSLPAVEAMASGAALVVSRAGALPEVVGDCAVLVEPGNVGELAAAIGDLLADPGRTARLGTAGRRRALSVYSWESVAAQTVSIYEEAIARHAGHSRPRPPEQPRTGHGPAGPGRSTGPGGPAAAVGGITTDPDPRDSNALRSSPPGTIAGHSGAEEAQAC</sequence>
<dbReference type="GO" id="GO:0102710">
    <property type="term" value="F:D-inositol-3-phosphate glycosyltransferase activity"/>
    <property type="evidence" value="ECO:0007669"/>
    <property type="project" value="UniProtKB-EC"/>
</dbReference>
<feature type="domain" description="Glycosyltransferase subfamily 4-like N-terminal" evidence="5">
    <location>
        <begin position="15"/>
        <end position="214"/>
    </location>
</feature>
<accession>A0A7K0E2C0</accession>
<gene>
    <name evidence="6" type="primary">mshA_6</name>
    <name evidence="6" type="ORF">NRB56_71410</name>
</gene>
<dbReference type="SUPFAM" id="SSF53756">
    <property type="entry name" value="UDP-Glycosyltransferase/glycogen phosphorylase"/>
    <property type="match status" value="1"/>
</dbReference>
<evidence type="ECO:0000256" key="3">
    <source>
        <dbReference type="SAM" id="MobiDB-lite"/>
    </source>
</evidence>
<dbReference type="EC" id="2.4.1.250" evidence="6"/>
<evidence type="ECO:0000313" key="7">
    <source>
        <dbReference type="Proteomes" id="UP000431401"/>
    </source>
</evidence>
<dbReference type="GO" id="GO:0009103">
    <property type="term" value="P:lipopolysaccharide biosynthetic process"/>
    <property type="evidence" value="ECO:0007669"/>
    <property type="project" value="TreeGrafter"/>
</dbReference>
<dbReference type="CDD" id="cd03801">
    <property type="entry name" value="GT4_PimA-like"/>
    <property type="match status" value="1"/>
</dbReference>
<keyword evidence="7" id="KW-1185">Reference proteome</keyword>
<dbReference type="EMBL" id="WEGI01000020">
    <property type="protein sequence ID" value="MQY31532.1"/>
    <property type="molecule type" value="Genomic_DNA"/>
</dbReference>
<feature type="compositionally biased region" description="Gly residues" evidence="3">
    <location>
        <begin position="422"/>
        <end position="434"/>
    </location>
</feature>
<evidence type="ECO:0000259" key="5">
    <source>
        <dbReference type="Pfam" id="PF13439"/>
    </source>
</evidence>